<dbReference type="EMBL" id="FUEG01000005">
    <property type="protein sequence ID" value="SJL05033.1"/>
    <property type="molecule type" value="Genomic_DNA"/>
</dbReference>
<feature type="transmembrane region" description="Helical" evidence="6">
    <location>
        <begin position="594"/>
        <end position="614"/>
    </location>
</feature>
<feature type="compositionally biased region" description="Acidic residues" evidence="5">
    <location>
        <begin position="335"/>
        <end position="344"/>
    </location>
</feature>
<dbReference type="PROSITE" id="PS50865">
    <property type="entry name" value="ZF_MYND_2"/>
    <property type="match status" value="1"/>
</dbReference>
<accession>A0A284R8L7</accession>
<keyword evidence="3" id="KW-0862">Zinc</keyword>
<keyword evidence="6" id="KW-0472">Membrane</keyword>
<evidence type="ECO:0000256" key="5">
    <source>
        <dbReference type="SAM" id="MobiDB-lite"/>
    </source>
</evidence>
<evidence type="ECO:0000256" key="1">
    <source>
        <dbReference type="ARBA" id="ARBA00022723"/>
    </source>
</evidence>
<reference evidence="9" key="1">
    <citation type="journal article" date="2017" name="Nat. Ecol. Evol.">
        <title>Genome expansion and lineage-specific genetic innovations in the forest pathogenic fungi Armillaria.</title>
        <authorList>
            <person name="Sipos G."/>
            <person name="Prasanna A.N."/>
            <person name="Walter M.C."/>
            <person name="O'Connor E."/>
            <person name="Balint B."/>
            <person name="Krizsan K."/>
            <person name="Kiss B."/>
            <person name="Hess J."/>
            <person name="Varga T."/>
            <person name="Slot J."/>
            <person name="Riley R."/>
            <person name="Boka B."/>
            <person name="Rigling D."/>
            <person name="Barry K."/>
            <person name="Lee J."/>
            <person name="Mihaltcheva S."/>
            <person name="LaButti K."/>
            <person name="Lipzen A."/>
            <person name="Waldron R."/>
            <person name="Moloney N.M."/>
            <person name="Sperisen C."/>
            <person name="Kredics L."/>
            <person name="Vagvoelgyi C."/>
            <person name="Patrignani A."/>
            <person name="Fitzpatrick D."/>
            <person name="Nagy I."/>
            <person name="Doyle S."/>
            <person name="Anderson J.B."/>
            <person name="Grigoriev I.V."/>
            <person name="Gueldener U."/>
            <person name="Muensterkoetter M."/>
            <person name="Nagy L.G."/>
        </authorList>
    </citation>
    <scope>NUCLEOTIDE SEQUENCE [LARGE SCALE GENOMIC DNA]</scope>
    <source>
        <strain evidence="9">C18/9</strain>
    </source>
</reference>
<gene>
    <name evidence="8" type="ORF">ARMOST_08405</name>
</gene>
<name>A0A284R8L7_ARMOS</name>
<proteinExistence type="predicted"/>
<evidence type="ECO:0000313" key="9">
    <source>
        <dbReference type="Proteomes" id="UP000219338"/>
    </source>
</evidence>
<dbReference type="AlphaFoldDB" id="A0A284R8L7"/>
<dbReference type="OMA" id="AMINGDP"/>
<evidence type="ECO:0000256" key="2">
    <source>
        <dbReference type="ARBA" id="ARBA00022771"/>
    </source>
</evidence>
<keyword evidence="1" id="KW-0479">Metal-binding</keyword>
<dbReference type="InterPro" id="IPR002893">
    <property type="entry name" value="Znf_MYND"/>
</dbReference>
<dbReference type="Proteomes" id="UP000219338">
    <property type="component" value="Unassembled WGS sequence"/>
</dbReference>
<keyword evidence="2 4" id="KW-0863">Zinc-finger</keyword>
<evidence type="ECO:0000256" key="4">
    <source>
        <dbReference type="PROSITE-ProRule" id="PRU00134"/>
    </source>
</evidence>
<dbReference type="Pfam" id="PF01753">
    <property type="entry name" value="zf-MYND"/>
    <property type="match status" value="1"/>
</dbReference>
<organism evidence="8 9">
    <name type="scientific">Armillaria ostoyae</name>
    <name type="common">Armillaria root rot fungus</name>
    <dbReference type="NCBI Taxonomy" id="47428"/>
    <lineage>
        <taxon>Eukaryota</taxon>
        <taxon>Fungi</taxon>
        <taxon>Dikarya</taxon>
        <taxon>Basidiomycota</taxon>
        <taxon>Agaricomycotina</taxon>
        <taxon>Agaricomycetes</taxon>
        <taxon>Agaricomycetidae</taxon>
        <taxon>Agaricales</taxon>
        <taxon>Marasmiineae</taxon>
        <taxon>Physalacriaceae</taxon>
        <taxon>Armillaria</taxon>
    </lineage>
</organism>
<protein>
    <recommendedName>
        <fullName evidence="7">MYND-type domain-containing protein</fullName>
    </recommendedName>
</protein>
<evidence type="ECO:0000259" key="7">
    <source>
        <dbReference type="PROSITE" id="PS50865"/>
    </source>
</evidence>
<evidence type="ECO:0000313" key="8">
    <source>
        <dbReference type="EMBL" id="SJL05033.1"/>
    </source>
</evidence>
<keyword evidence="6" id="KW-1133">Transmembrane helix</keyword>
<evidence type="ECO:0000256" key="6">
    <source>
        <dbReference type="SAM" id="Phobius"/>
    </source>
</evidence>
<dbReference type="GO" id="GO:0008270">
    <property type="term" value="F:zinc ion binding"/>
    <property type="evidence" value="ECO:0007669"/>
    <property type="project" value="UniProtKB-KW"/>
</dbReference>
<feature type="domain" description="MYND-type" evidence="7">
    <location>
        <begin position="267"/>
        <end position="320"/>
    </location>
</feature>
<keyword evidence="6" id="KW-0812">Transmembrane</keyword>
<feature type="region of interest" description="Disordered" evidence="5">
    <location>
        <begin position="327"/>
        <end position="355"/>
    </location>
</feature>
<dbReference type="SUPFAM" id="SSF144232">
    <property type="entry name" value="HIT/MYND zinc finger-like"/>
    <property type="match status" value="1"/>
</dbReference>
<sequence>MPQLRPDKHKYRQAWNKSWEDELLDRYPPGQKPPAMTSVMSPQSIRFLRDTESLLSSQLEKDIRTKEMCLLQRDLAQAAVTGLSNDNLEERWRSLSQQRREELVLEGLYVTACVPNGMENWRLWCPEMTVASLSGTNDRDFIHLLKMLLPDDQVKETLSTPLLLANPAFEELVKTNDIVLRQIFDGYRLKRSYFITMTVWSILNAFYGNREEMQVAKPLYRDNSRPSKDVLRQAKKFYKDEGRLPQFSKDMRDYSRRKEAENHQNICFYCSRKEDMSAGGERFRICSKCKAVDRVVRYCSVECQKKDWKHGFPRPHKAICGKVTFDEEKPSEGIPDSDTEDTELESGIPPPDPSFKRSPDLLHQISFITKPTSCDYIYMRPRPFDDIGIDIPDITDKVTFTAMRRQAMINGDPAAVLGMYGILQALAPATISQDQLKTQLRKEYGVDIDQLGDDFRRDKKMASPGEEGWRIVKELVSKKLMHRIAEKSLLSNDTKKESVRKEVTHRSAEHGLPPADLELKMVTHPDVENSHPPIDTKKELVGKEATHGNVEPSHPPADLTVTRGSVEHSYAPADLELKVVTHGNVEESHPPTSIFYLLVTLSVIFLVPDLLSVLI</sequence>
<dbReference type="OrthoDB" id="3149405at2759"/>
<dbReference type="Gene3D" id="6.10.140.2220">
    <property type="match status" value="1"/>
</dbReference>
<keyword evidence="9" id="KW-1185">Reference proteome</keyword>
<evidence type="ECO:0000256" key="3">
    <source>
        <dbReference type="ARBA" id="ARBA00022833"/>
    </source>
</evidence>